<dbReference type="GO" id="GO:0006559">
    <property type="term" value="P:L-phenylalanine catabolic process"/>
    <property type="evidence" value="ECO:0007669"/>
    <property type="project" value="TreeGrafter"/>
</dbReference>
<dbReference type="CDD" id="cd00570">
    <property type="entry name" value="GST_N_family"/>
    <property type="match status" value="1"/>
</dbReference>
<evidence type="ECO:0000259" key="2">
    <source>
        <dbReference type="PROSITE" id="PS50405"/>
    </source>
</evidence>
<dbReference type="PANTHER" id="PTHR42673:SF21">
    <property type="entry name" value="GLUTATHIONE S-TRANSFERASE YFCF"/>
    <property type="match status" value="1"/>
</dbReference>
<dbReference type="InterPro" id="IPR036282">
    <property type="entry name" value="Glutathione-S-Trfase_C_sf"/>
</dbReference>
<feature type="domain" description="GST C-terminal" evidence="2">
    <location>
        <begin position="86"/>
        <end position="224"/>
    </location>
</feature>
<keyword evidence="4" id="KW-1185">Reference proteome</keyword>
<dbReference type="Gene3D" id="3.40.30.10">
    <property type="entry name" value="Glutaredoxin"/>
    <property type="match status" value="1"/>
</dbReference>
<reference evidence="3" key="1">
    <citation type="submission" date="2023-01" db="EMBL/GenBank/DDBJ databases">
        <title>The genome sequence of Kordiimonadaceae bacterium 6D33.</title>
        <authorList>
            <person name="Liu Y."/>
        </authorList>
    </citation>
    <scope>NUCLEOTIDE SEQUENCE</scope>
    <source>
        <strain evidence="3">6D33</strain>
    </source>
</reference>
<dbReference type="SUPFAM" id="SSF47616">
    <property type="entry name" value="GST C-terminal domain-like"/>
    <property type="match status" value="1"/>
</dbReference>
<evidence type="ECO:0000313" key="4">
    <source>
        <dbReference type="Proteomes" id="UP001217500"/>
    </source>
</evidence>
<dbReference type="SUPFAM" id="SSF52833">
    <property type="entry name" value="Thioredoxin-like"/>
    <property type="match status" value="1"/>
</dbReference>
<gene>
    <name evidence="3" type="ORF">PH603_15425</name>
</gene>
<dbReference type="CDD" id="cd00299">
    <property type="entry name" value="GST_C_family"/>
    <property type="match status" value="1"/>
</dbReference>
<organism evidence="3 4">
    <name type="scientific">Gimibacter soli</name>
    <dbReference type="NCBI Taxonomy" id="3024400"/>
    <lineage>
        <taxon>Bacteria</taxon>
        <taxon>Pseudomonadati</taxon>
        <taxon>Pseudomonadota</taxon>
        <taxon>Alphaproteobacteria</taxon>
        <taxon>Kordiimonadales</taxon>
        <taxon>Temperatibacteraceae</taxon>
        <taxon>Gimibacter</taxon>
    </lineage>
</organism>
<proteinExistence type="predicted"/>
<dbReference type="PROSITE" id="PS50404">
    <property type="entry name" value="GST_NTER"/>
    <property type="match status" value="1"/>
</dbReference>
<dbReference type="InterPro" id="IPR036249">
    <property type="entry name" value="Thioredoxin-like_sf"/>
</dbReference>
<dbReference type="Proteomes" id="UP001217500">
    <property type="component" value="Chromosome"/>
</dbReference>
<accession>A0AAE9XUN6</accession>
<dbReference type="PANTHER" id="PTHR42673">
    <property type="entry name" value="MALEYLACETOACETATE ISOMERASE"/>
    <property type="match status" value="1"/>
</dbReference>
<evidence type="ECO:0000313" key="3">
    <source>
        <dbReference type="EMBL" id="WCL53928.1"/>
    </source>
</evidence>
<dbReference type="Gene3D" id="1.20.1050.10">
    <property type="match status" value="1"/>
</dbReference>
<dbReference type="RefSeq" id="WP_289503648.1">
    <property type="nucleotide sequence ID" value="NZ_CP116805.1"/>
</dbReference>
<dbReference type="Pfam" id="PF13417">
    <property type="entry name" value="GST_N_3"/>
    <property type="match status" value="1"/>
</dbReference>
<dbReference type="KEGG" id="gso:PH603_15425"/>
<feature type="domain" description="GST N-terminal" evidence="1">
    <location>
        <begin position="3"/>
        <end position="81"/>
    </location>
</feature>
<sequence>MSEPVTIIGSPVSPYVRKAMIALEVKGVPYRIDPQIPFLTPPEFTQISPLRRVPVYLDGPFVLNDSSVICEYLEETHGGTPLYPAEPRWRAKARWFEEYADDHLGRNVVFGLFFQKVIRPFVLKEEGDKEMIRKAEEETLPAALDYLEGVLPEVGFLFGDRPMMADFAMSTMLLNARYAGFEVDAARWPTVAGWRDRCFKAEPLARLHALSDTLMTTRRNDMQGVIDAYLAERQSAA</sequence>
<dbReference type="PROSITE" id="PS50405">
    <property type="entry name" value="GST_CTER"/>
    <property type="match status" value="1"/>
</dbReference>
<dbReference type="EMBL" id="CP116805">
    <property type="protein sequence ID" value="WCL53928.1"/>
    <property type="molecule type" value="Genomic_DNA"/>
</dbReference>
<dbReference type="SFLD" id="SFLDG00358">
    <property type="entry name" value="Main_(cytGST)"/>
    <property type="match status" value="1"/>
</dbReference>
<dbReference type="GO" id="GO:0004364">
    <property type="term" value="F:glutathione transferase activity"/>
    <property type="evidence" value="ECO:0007669"/>
    <property type="project" value="TreeGrafter"/>
</dbReference>
<dbReference type="Pfam" id="PF13410">
    <property type="entry name" value="GST_C_2"/>
    <property type="match status" value="1"/>
</dbReference>
<protein>
    <submittedName>
        <fullName evidence="3">Glutathione S-transferase family protein</fullName>
    </submittedName>
</protein>
<dbReference type="InterPro" id="IPR004045">
    <property type="entry name" value="Glutathione_S-Trfase_N"/>
</dbReference>
<evidence type="ECO:0000259" key="1">
    <source>
        <dbReference type="PROSITE" id="PS50404"/>
    </source>
</evidence>
<name>A0AAE9XUN6_9PROT</name>
<dbReference type="GO" id="GO:0006749">
    <property type="term" value="P:glutathione metabolic process"/>
    <property type="evidence" value="ECO:0007669"/>
    <property type="project" value="TreeGrafter"/>
</dbReference>
<dbReference type="InterPro" id="IPR010987">
    <property type="entry name" value="Glutathione-S-Trfase_C-like"/>
</dbReference>
<dbReference type="SFLD" id="SFLDS00019">
    <property type="entry name" value="Glutathione_Transferase_(cytos"/>
    <property type="match status" value="1"/>
</dbReference>
<dbReference type="InterPro" id="IPR040079">
    <property type="entry name" value="Glutathione_S-Trfase"/>
</dbReference>
<dbReference type="AlphaFoldDB" id="A0AAE9XUN6"/>
<dbReference type="GO" id="GO:0016034">
    <property type="term" value="F:maleylacetoacetate isomerase activity"/>
    <property type="evidence" value="ECO:0007669"/>
    <property type="project" value="TreeGrafter"/>
</dbReference>